<dbReference type="Proteomes" id="UP000183567">
    <property type="component" value="Unassembled WGS sequence"/>
</dbReference>
<comment type="caution">
    <text evidence="2">The sequence shown here is derived from an EMBL/GenBank/DDBJ whole genome shotgun (WGS) entry which is preliminary data.</text>
</comment>
<name>A0A1J8QCA1_9AGAM</name>
<proteinExistence type="predicted"/>
<sequence>MLEIKEVATEGQIHVAGLSKMVDKYFQAIAQGKELNRRSRWKKLRNMRDWKTGNDKFQLECNRVWKIVHQTSSLVNVEADRRTFRGSIPRSRSLERLDQAEPNLVTGLDQHDNTPAIATPANPLLRSQTSSGTITTSINANEETVRRIAEMAAAKTLELFLQHRILPVTTINNFQGCVVNPGRRTVSTVNFGGQNNKGAGDPLTPTEAADENSSDEGSLRDTTDVD</sequence>
<evidence type="ECO:0000313" key="2">
    <source>
        <dbReference type="EMBL" id="OJA09380.1"/>
    </source>
</evidence>
<evidence type="ECO:0000256" key="1">
    <source>
        <dbReference type="SAM" id="MobiDB-lite"/>
    </source>
</evidence>
<organism evidence="2 3">
    <name type="scientific">Rhizopogon vesiculosus</name>
    <dbReference type="NCBI Taxonomy" id="180088"/>
    <lineage>
        <taxon>Eukaryota</taxon>
        <taxon>Fungi</taxon>
        <taxon>Dikarya</taxon>
        <taxon>Basidiomycota</taxon>
        <taxon>Agaricomycotina</taxon>
        <taxon>Agaricomycetes</taxon>
        <taxon>Agaricomycetidae</taxon>
        <taxon>Boletales</taxon>
        <taxon>Suillineae</taxon>
        <taxon>Rhizopogonaceae</taxon>
        <taxon>Rhizopogon</taxon>
    </lineage>
</organism>
<evidence type="ECO:0000313" key="3">
    <source>
        <dbReference type="Proteomes" id="UP000183567"/>
    </source>
</evidence>
<accession>A0A1J8QCA1</accession>
<dbReference type="AlphaFoldDB" id="A0A1J8QCA1"/>
<dbReference type="EMBL" id="LVVM01005946">
    <property type="protein sequence ID" value="OJA09380.1"/>
    <property type="molecule type" value="Genomic_DNA"/>
</dbReference>
<reference evidence="2 3" key="1">
    <citation type="submission" date="2016-03" db="EMBL/GenBank/DDBJ databases">
        <title>Comparative genomics of the ectomycorrhizal sister species Rhizopogon vinicolor and Rhizopogon vesiculosus (Basidiomycota: Boletales) reveals a divergence of the mating type B locus.</title>
        <authorList>
            <person name="Mujic A.B."/>
            <person name="Kuo A."/>
            <person name="Tritt A."/>
            <person name="Lipzen A."/>
            <person name="Chen C."/>
            <person name="Johnson J."/>
            <person name="Sharma A."/>
            <person name="Barry K."/>
            <person name="Grigoriev I.V."/>
            <person name="Spatafora J.W."/>
        </authorList>
    </citation>
    <scope>NUCLEOTIDE SEQUENCE [LARGE SCALE GENOMIC DNA]</scope>
    <source>
        <strain evidence="2 3">AM-OR11-056</strain>
    </source>
</reference>
<feature type="region of interest" description="Disordered" evidence="1">
    <location>
        <begin position="189"/>
        <end position="226"/>
    </location>
</feature>
<gene>
    <name evidence="2" type="ORF">AZE42_06819</name>
</gene>
<feature type="compositionally biased region" description="Basic and acidic residues" evidence="1">
    <location>
        <begin position="217"/>
        <end position="226"/>
    </location>
</feature>
<protein>
    <submittedName>
        <fullName evidence="2">Uncharacterized protein</fullName>
    </submittedName>
</protein>
<keyword evidence="3" id="KW-1185">Reference proteome</keyword>
<dbReference type="OrthoDB" id="2676754at2759"/>